<gene>
    <name evidence="6" type="ORF">DJ021_09000</name>
</gene>
<keyword evidence="1" id="KW-0409">Iron storage</keyword>
<keyword evidence="5" id="KW-1284">Encapsulin nanocompartment</keyword>
<sequence length="105" mass="12360">MSSEVLHVPREKLRRETLNLHYAITSLMEEFEAVDWYRQRADDCDDPELKAIMLHNAREELEHAAMVLEWIRRNDPEADKQFKEYLFSEGSITGREEGASEKHGL</sequence>
<dbReference type="Pfam" id="PF22277">
    <property type="entry name" value="EncFtn-like"/>
    <property type="match status" value="1"/>
</dbReference>
<dbReference type="InterPro" id="IPR054581">
    <property type="entry name" value="EncFtn-like"/>
</dbReference>
<evidence type="ECO:0000256" key="5">
    <source>
        <dbReference type="ARBA" id="ARBA00033787"/>
    </source>
</evidence>
<name>A0A328AXU8_9CAUL</name>
<keyword evidence="2" id="KW-0479">Metal-binding</keyword>
<dbReference type="AlphaFoldDB" id="A0A328AXU8"/>
<dbReference type="RefSeq" id="WP_111457225.1">
    <property type="nucleotide sequence ID" value="NZ_QFYP01000001.1"/>
</dbReference>
<dbReference type="SUPFAM" id="SSF47240">
    <property type="entry name" value="Ferritin-like"/>
    <property type="match status" value="1"/>
</dbReference>
<keyword evidence="3" id="KW-0408">Iron</keyword>
<dbReference type="InterPro" id="IPR009078">
    <property type="entry name" value="Ferritin-like_SF"/>
</dbReference>
<dbReference type="GO" id="GO:0140737">
    <property type="term" value="C:encapsulin nanocompartment"/>
    <property type="evidence" value="ECO:0007669"/>
    <property type="project" value="UniProtKB-SubCell"/>
</dbReference>
<comment type="caution">
    <text evidence="6">The sequence shown here is derived from an EMBL/GenBank/DDBJ whole genome shotgun (WGS) entry which is preliminary data.</text>
</comment>
<comment type="subcellular location">
    <subcellularLocation>
        <location evidence="4">Encapsulin nanocompartment</location>
    </subcellularLocation>
</comment>
<evidence type="ECO:0000256" key="1">
    <source>
        <dbReference type="ARBA" id="ARBA00022434"/>
    </source>
</evidence>
<dbReference type="GO" id="GO:0006879">
    <property type="term" value="P:intracellular iron ion homeostasis"/>
    <property type="evidence" value="ECO:0007669"/>
    <property type="project" value="UniProtKB-KW"/>
</dbReference>
<reference evidence="7" key="1">
    <citation type="submission" date="2018-05" db="EMBL/GenBank/DDBJ databases">
        <authorList>
            <person name="Li X."/>
        </authorList>
    </citation>
    <scope>NUCLEOTIDE SEQUENCE [LARGE SCALE GENOMIC DNA]</scope>
    <source>
        <strain evidence="7">HKS-05</strain>
    </source>
</reference>
<evidence type="ECO:0000313" key="6">
    <source>
        <dbReference type="EMBL" id="RAK59932.1"/>
    </source>
</evidence>
<dbReference type="EMBL" id="QFYP01000001">
    <property type="protein sequence ID" value="RAK59932.1"/>
    <property type="molecule type" value="Genomic_DNA"/>
</dbReference>
<protein>
    <submittedName>
        <fullName evidence="6">Ferritin</fullName>
    </submittedName>
</protein>
<organism evidence="6 7">
    <name type="scientific">Phenylobacterium hankyongense</name>
    <dbReference type="NCBI Taxonomy" id="1813876"/>
    <lineage>
        <taxon>Bacteria</taxon>
        <taxon>Pseudomonadati</taxon>
        <taxon>Pseudomonadota</taxon>
        <taxon>Alphaproteobacteria</taxon>
        <taxon>Caulobacterales</taxon>
        <taxon>Caulobacteraceae</taxon>
        <taxon>Phenylobacterium</taxon>
    </lineage>
</organism>
<dbReference type="Gene3D" id="6.10.140.1960">
    <property type="match status" value="1"/>
</dbReference>
<dbReference type="Proteomes" id="UP000249842">
    <property type="component" value="Unassembled WGS sequence"/>
</dbReference>
<evidence type="ECO:0000256" key="3">
    <source>
        <dbReference type="ARBA" id="ARBA00023004"/>
    </source>
</evidence>
<evidence type="ECO:0000256" key="2">
    <source>
        <dbReference type="ARBA" id="ARBA00022723"/>
    </source>
</evidence>
<accession>A0A328AXU8</accession>
<proteinExistence type="predicted"/>
<evidence type="ECO:0000256" key="4">
    <source>
        <dbReference type="ARBA" id="ARBA00033738"/>
    </source>
</evidence>
<dbReference type="GO" id="GO:0046872">
    <property type="term" value="F:metal ion binding"/>
    <property type="evidence" value="ECO:0007669"/>
    <property type="project" value="UniProtKB-KW"/>
</dbReference>
<evidence type="ECO:0000313" key="7">
    <source>
        <dbReference type="Proteomes" id="UP000249842"/>
    </source>
</evidence>
<keyword evidence="7" id="KW-1185">Reference proteome</keyword>
<dbReference type="OrthoDB" id="9796238at2"/>